<dbReference type="Gene3D" id="1.10.10.60">
    <property type="entry name" value="Homeodomain-like"/>
    <property type="match status" value="4"/>
</dbReference>
<reference evidence="12 13" key="1">
    <citation type="journal article" date="2024" name="Plant J.">
        <title>Genome sequences and population genomics reveal climatic adaptation and genomic divergence between two closely related sweetgum species.</title>
        <authorList>
            <person name="Xu W.Q."/>
            <person name="Ren C.Q."/>
            <person name="Zhang X.Y."/>
            <person name="Comes H.P."/>
            <person name="Liu X.H."/>
            <person name="Li Y.G."/>
            <person name="Kettle C.J."/>
            <person name="Jalonen R."/>
            <person name="Gaisberger H."/>
            <person name="Ma Y.Z."/>
            <person name="Qiu Y.X."/>
        </authorList>
    </citation>
    <scope>NUCLEOTIDE SEQUENCE [LARGE SCALE GENOMIC DNA]</scope>
    <source>
        <strain evidence="12">Hangzhou</strain>
    </source>
</reference>
<evidence type="ECO:0000256" key="3">
    <source>
        <dbReference type="ARBA" id="ARBA00023015"/>
    </source>
</evidence>
<keyword evidence="2" id="KW-0677">Repeat</keyword>
<keyword evidence="5" id="KW-0010">Activator</keyword>
<keyword evidence="13" id="KW-1185">Reference proteome</keyword>
<dbReference type="CDD" id="cd00167">
    <property type="entry name" value="SANT"/>
    <property type="match status" value="3"/>
</dbReference>
<dbReference type="InterPro" id="IPR017930">
    <property type="entry name" value="Myb_dom"/>
</dbReference>
<name>A0AAP0R9M5_LIQFO</name>
<evidence type="ECO:0000256" key="4">
    <source>
        <dbReference type="ARBA" id="ARBA00023125"/>
    </source>
</evidence>
<dbReference type="Proteomes" id="UP001415857">
    <property type="component" value="Unassembled WGS sequence"/>
</dbReference>
<dbReference type="InterPro" id="IPR009057">
    <property type="entry name" value="Homeodomain-like_sf"/>
</dbReference>
<dbReference type="AlphaFoldDB" id="A0AAP0R9M5"/>
<feature type="domain" description="HTH myb-type" evidence="11">
    <location>
        <begin position="9"/>
        <end position="61"/>
    </location>
</feature>
<comment type="subcellular location">
    <subcellularLocation>
        <location evidence="1">Nucleus</location>
    </subcellularLocation>
</comment>
<dbReference type="EMBL" id="JBBPBK010000012">
    <property type="protein sequence ID" value="KAK9273136.1"/>
    <property type="molecule type" value="Genomic_DNA"/>
</dbReference>
<dbReference type="GO" id="GO:0000976">
    <property type="term" value="F:transcription cis-regulatory region binding"/>
    <property type="evidence" value="ECO:0007669"/>
    <property type="project" value="TreeGrafter"/>
</dbReference>
<gene>
    <name evidence="12" type="ORF">L1049_017943</name>
</gene>
<feature type="domain" description="Myb-like" evidence="10">
    <location>
        <begin position="62"/>
        <end position="112"/>
    </location>
</feature>
<sequence length="409" mass="46142">MGRNPCCPKEGMNKGAWTALEDQILSDYIKAHGEGKWRNIPKEAGLKRCGKSCRLRWLNYLRPDIKRGNISQEEEDLILRLHRLLGNRWALIAGRLPGRTDNEIKNYWNTTLGKRAKNDQSMGERKKTKGGPLVKTIPSTTVESSFVRSKASTCTDLENLDTMVEAEASMDGDSTTNAAEKDNSQKFTTDEFNAGELLLSDILDSDLWEQYQFDNGPSEEGGSNGLKRCGKSCRLRWLNYLRPGIKRGSISLEEEDLIIRLHRLLGNRWSLIAGRLPGRTDNEIKNYWNSTLKKKVEADRSKECENEEKPMKKPFMAKEIRCTDLDTNLAGEPFVGEGLATNLVGETKSSDGFLPCGSDNLWDFIMDSNIEFGEFDFNMNICDGGLSSSLEQPLFLEEMLKSWAGDDMI</sequence>
<feature type="domain" description="HTH myb-type" evidence="11">
    <location>
        <begin position="242"/>
        <end position="296"/>
    </location>
</feature>
<evidence type="ECO:0000256" key="2">
    <source>
        <dbReference type="ARBA" id="ARBA00022737"/>
    </source>
</evidence>
<keyword evidence="3" id="KW-0805">Transcription regulation</keyword>
<keyword evidence="6" id="KW-0804">Transcription</keyword>
<dbReference type="FunFam" id="1.10.10.60:FF:000001">
    <property type="entry name" value="MYB-related transcription factor"/>
    <property type="match status" value="1"/>
</dbReference>
<feature type="domain" description="Myb-like" evidence="10">
    <location>
        <begin position="242"/>
        <end position="292"/>
    </location>
</feature>
<evidence type="ECO:0000256" key="1">
    <source>
        <dbReference type="ARBA" id="ARBA00004123"/>
    </source>
</evidence>
<evidence type="ECO:0000256" key="7">
    <source>
        <dbReference type="ARBA" id="ARBA00023242"/>
    </source>
</evidence>
<keyword evidence="4" id="KW-0238">DNA-binding</keyword>
<evidence type="ECO:0000256" key="6">
    <source>
        <dbReference type="ARBA" id="ARBA00023163"/>
    </source>
</evidence>
<dbReference type="Pfam" id="PF00249">
    <property type="entry name" value="Myb_DNA-binding"/>
    <property type="match status" value="3"/>
</dbReference>
<evidence type="ECO:0000256" key="8">
    <source>
        <dbReference type="ARBA" id="ARBA00083772"/>
    </source>
</evidence>
<evidence type="ECO:0000256" key="5">
    <source>
        <dbReference type="ARBA" id="ARBA00023159"/>
    </source>
</evidence>
<dbReference type="GO" id="GO:0006355">
    <property type="term" value="P:regulation of DNA-templated transcription"/>
    <property type="evidence" value="ECO:0007669"/>
    <property type="project" value="TreeGrafter"/>
</dbReference>
<dbReference type="PROSITE" id="PS50090">
    <property type="entry name" value="MYB_LIKE"/>
    <property type="match status" value="3"/>
</dbReference>
<accession>A0AAP0R9M5</accession>
<dbReference type="PANTHER" id="PTHR47998">
    <property type="entry name" value="TRANSCRIPTION FACTOR MYB51-LIKE ISOFORM X1"/>
    <property type="match status" value="1"/>
</dbReference>
<feature type="domain" description="HTH myb-type" evidence="11">
    <location>
        <begin position="62"/>
        <end position="116"/>
    </location>
</feature>
<dbReference type="GO" id="GO:0030154">
    <property type="term" value="P:cell differentiation"/>
    <property type="evidence" value="ECO:0007669"/>
    <property type="project" value="TreeGrafter"/>
</dbReference>
<feature type="domain" description="Myb-like" evidence="10">
    <location>
        <begin position="9"/>
        <end position="61"/>
    </location>
</feature>
<dbReference type="FunFam" id="1.10.10.60:FF:000302">
    <property type="entry name" value="Transcription factor TT2"/>
    <property type="match status" value="1"/>
</dbReference>
<dbReference type="PROSITE" id="PS51294">
    <property type="entry name" value="HTH_MYB"/>
    <property type="match status" value="3"/>
</dbReference>
<comment type="caution">
    <text evidence="12">The sequence shown here is derived from an EMBL/GenBank/DDBJ whole genome shotgun (WGS) entry which is preliminary data.</text>
</comment>
<dbReference type="SUPFAM" id="SSF46689">
    <property type="entry name" value="Homeodomain-like"/>
    <property type="match status" value="2"/>
</dbReference>
<evidence type="ECO:0000259" key="10">
    <source>
        <dbReference type="PROSITE" id="PS50090"/>
    </source>
</evidence>
<dbReference type="InterPro" id="IPR015495">
    <property type="entry name" value="Myb_TF_plants"/>
</dbReference>
<keyword evidence="7" id="KW-0539">Nucleus</keyword>
<evidence type="ECO:0000256" key="9">
    <source>
        <dbReference type="SAM" id="MobiDB-lite"/>
    </source>
</evidence>
<dbReference type="PANTHER" id="PTHR47998:SF73">
    <property type="entry name" value="OS01G0127450 PROTEIN"/>
    <property type="match status" value="1"/>
</dbReference>
<evidence type="ECO:0000259" key="11">
    <source>
        <dbReference type="PROSITE" id="PS51294"/>
    </source>
</evidence>
<organism evidence="12 13">
    <name type="scientific">Liquidambar formosana</name>
    <name type="common">Formosan gum</name>
    <dbReference type="NCBI Taxonomy" id="63359"/>
    <lineage>
        <taxon>Eukaryota</taxon>
        <taxon>Viridiplantae</taxon>
        <taxon>Streptophyta</taxon>
        <taxon>Embryophyta</taxon>
        <taxon>Tracheophyta</taxon>
        <taxon>Spermatophyta</taxon>
        <taxon>Magnoliopsida</taxon>
        <taxon>eudicotyledons</taxon>
        <taxon>Gunneridae</taxon>
        <taxon>Pentapetalae</taxon>
        <taxon>Saxifragales</taxon>
        <taxon>Altingiaceae</taxon>
        <taxon>Liquidambar</taxon>
    </lineage>
</organism>
<dbReference type="GO" id="GO:0005634">
    <property type="term" value="C:nucleus"/>
    <property type="evidence" value="ECO:0007669"/>
    <property type="project" value="UniProtKB-SubCell"/>
</dbReference>
<evidence type="ECO:0000313" key="12">
    <source>
        <dbReference type="EMBL" id="KAK9273136.1"/>
    </source>
</evidence>
<protein>
    <recommendedName>
        <fullName evidence="8">Myb-related protein 123</fullName>
    </recommendedName>
</protein>
<proteinExistence type="predicted"/>
<evidence type="ECO:0000313" key="13">
    <source>
        <dbReference type="Proteomes" id="UP001415857"/>
    </source>
</evidence>
<dbReference type="SMART" id="SM00717">
    <property type="entry name" value="SANT"/>
    <property type="match status" value="3"/>
</dbReference>
<feature type="compositionally biased region" description="Basic and acidic residues" evidence="9">
    <location>
        <begin position="116"/>
        <end position="125"/>
    </location>
</feature>
<feature type="region of interest" description="Disordered" evidence="9">
    <location>
        <begin position="116"/>
        <end position="135"/>
    </location>
</feature>
<dbReference type="InterPro" id="IPR001005">
    <property type="entry name" value="SANT/Myb"/>
</dbReference>